<accession>A0ABU9CL71</accession>
<dbReference type="PANTHER" id="PTHR30535">
    <property type="entry name" value="VITAMIN B12-BINDING PROTEIN"/>
    <property type="match status" value="1"/>
</dbReference>
<sequence length="304" mass="32407">MVNLMLSHGRRAVLLAALAMAGSLTSPARAATLDLTDDRGTVHHLPASPKRIVTLLPSLTESVWALGGGTRLVGVDRYSNWPEALAKLPRLGGLDDVQIEAIAALKPDVVLASTSARSLDRLEALGFTVLRLKSETQADVRRTLGLLARMLGTPAEGERVWAAIDARMAAAAQRVPPALRGKRVYFEIGGGPWAAGSSSFMGELLTRLALGNIVPASMGPFPKLNPEFVLRERPDIVMGPKREADDMASRPGWASLAALQQRQRCAFDTAPYELLIRPGPRMGEAADVLADCLQALPAVKAGKS</sequence>
<dbReference type="InterPro" id="IPR054828">
    <property type="entry name" value="Vit_B12_bind_prot"/>
</dbReference>
<dbReference type="Proteomes" id="UP001365405">
    <property type="component" value="Unassembled WGS sequence"/>
</dbReference>
<protein>
    <submittedName>
        <fullName evidence="4">Helical backbone metal receptor</fullName>
    </submittedName>
</protein>
<evidence type="ECO:0000256" key="1">
    <source>
        <dbReference type="ARBA" id="ARBA00022729"/>
    </source>
</evidence>
<organism evidence="4 5">
    <name type="scientific">Pseudaquabacterium inlustre</name>
    <dbReference type="NCBI Taxonomy" id="2984192"/>
    <lineage>
        <taxon>Bacteria</taxon>
        <taxon>Pseudomonadati</taxon>
        <taxon>Pseudomonadota</taxon>
        <taxon>Betaproteobacteria</taxon>
        <taxon>Burkholderiales</taxon>
        <taxon>Sphaerotilaceae</taxon>
        <taxon>Pseudaquabacterium</taxon>
    </lineage>
</organism>
<dbReference type="InterPro" id="IPR002491">
    <property type="entry name" value="ABC_transptr_periplasmic_BD"/>
</dbReference>
<dbReference type="RefSeq" id="WP_341412271.1">
    <property type="nucleotide sequence ID" value="NZ_JBBUTH010000009.1"/>
</dbReference>
<reference evidence="4 5" key="1">
    <citation type="submission" date="2024-04" db="EMBL/GenBank/DDBJ databases">
        <title>Novel species of the genus Ideonella isolated from streams.</title>
        <authorList>
            <person name="Lu H."/>
        </authorList>
    </citation>
    <scope>NUCLEOTIDE SEQUENCE [LARGE SCALE GENOMIC DNA]</scope>
    <source>
        <strain evidence="4 5">DXS22W</strain>
    </source>
</reference>
<dbReference type="Pfam" id="PF01497">
    <property type="entry name" value="Peripla_BP_2"/>
    <property type="match status" value="1"/>
</dbReference>
<feature type="signal peptide" evidence="2">
    <location>
        <begin position="1"/>
        <end position="30"/>
    </location>
</feature>
<dbReference type="InterPro" id="IPR050902">
    <property type="entry name" value="ABC_Transporter_SBP"/>
</dbReference>
<dbReference type="SUPFAM" id="SSF53807">
    <property type="entry name" value="Helical backbone' metal receptor"/>
    <property type="match status" value="1"/>
</dbReference>
<dbReference type="Gene3D" id="3.40.50.1980">
    <property type="entry name" value="Nitrogenase molybdenum iron protein domain"/>
    <property type="match status" value="2"/>
</dbReference>
<dbReference type="EMBL" id="JBBUTH010000009">
    <property type="protein sequence ID" value="MEK8052568.1"/>
    <property type="molecule type" value="Genomic_DNA"/>
</dbReference>
<dbReference type="PANTHER" id="PTHR30535:SF34">
    <property type="entry name" value="MOLYBDATE-BINDING PROTEIN MOLA"/>
    <property type="match status" value="1"/>
</dbReference>
<evidence type="ECO:0000313" key="5">
    <source>
        <dbReference type="Proteomes" id="UP001365405"/>
    </source>
</evidence>
<keyword evidence="4" id="KW-0675">Receptor</keyword>
<evidence type="ECO:0000313" key="4">
    <source>
        <dbReference type="EMBL" id="MEK8052568.1"/>
    </source>
</evidence>
<gene>
    <name evidence="4" type="ORF">AACH10_20115</name>
</gene>
<feature type="chain" id="PRO_5047535772" evidence="2">
    <location>
        <begin position="31"/>
        <end position="304"/>
    </location>
</feature>
<proteinExistence type="predicted"/>
<feature type="domain" description="Fe/B12 periplasmic-binding" evidence="3">
    <location>
        <begin position="51"/>
        <end position="297"/>
    </location>
</feature>
<evidence type="ECO:0000256" key="2">
    <source>
        <dbReference type="SAM" id="SignalP"/>
    </source>
</evidence>
<dbReference type="PROSITE" id="PS50983">
    <property type="entry name" value="FE_B12_PBP"/>
    <property type="match status" value="1"/>
</dbReference>
<keyword evidence="5" id="KW-1185">Reference proteome</keyword>
<keyword evidence="1 2" id="KW-0732">Signal</keyword>
<comment type="caution">
    <text evidence="4">The sequence shown here is derived from an EMBL/GenBank/DDBJ whole genome shotgun (WGS) entry which is preliminary data.</text>
</comment>
<name>A0ABU9CL71_9BURK</name>
<dbReference type="NCBIfam" id="NF038402">
    <property type="entry name" value="TroA_like"/>
    <property type="match status" value="1"/>
</dbReference>
<evidence type="ECO:0000259" key="3">
    <source>
        <dbReference type="PROSITE" id="PS50983"/>
    </source>
</evidence>